<evidence type="ECO:0000313" key="2">
    <source>
        <dbReference type="EMBL" id="AIB07057.1"/>
    </source>
</evidence>
<accession>A0A060D5S2</accession>
<keyword evidence="3" id="KW-1185">Reference proteome</keyword>
<name>A0A060D5S2_9CAUD</name>
<dbReference type="EMBL" id="KJ802832">
    <property type="protein sequence ID" value="AIB07057.1"/>
    <property type="molecule type" value="Genomic_DNA"/>
</dbReference>
<evidence type="ECO:0000256" key="1">
    <source>
        <dbReference type="SAM" id="MobiDB-lite"/>
    </source>
</evidence>
<reference evidence="2 3" key="1">
    <citation type="submission" date="2014-07" db="EMBL/GenBank/DDBJ databases">
        <title>The genome sequence of Salmonella phage 9NA shows that it represents an unstudied type of tailed phage.</title>
        <authorList>
            <person name="Casjens S.R."/>
            <person name="Leavitt J.C."/>
            <person name="Hatfull G.F."/>
            <person name="Hendrix R.W."/>
        </authorList>
    </citation>
    <scope>NUCLEOTIDE SEQUENCE [LARGE SCALE GENOMIC DNA]</scope>
</reference>
<gene>
    <name evidence="2" type="ORF">9NA_054</name>
</gene>
<dbReference type="RefSeq" id="YP_009101224.1">
    <property type="nucleotide sequence ID" value="NC_025443.1"/>
</dbReference>
<evidence type="ECO:0000313" key="3">
    <source>
        <dbReference type="Proteomes" id="UP000026985"/>
    </source>
</evidence>
<dbReference type="KEGG" id="vg:22110912"/>
<feature type="compositionally biased region" description="Low complexity" evidence="1">
    <location>
        <begin position="103"/>
        <end position="114"/>
    </location>
</feature>
<dbReference type="OrthoDB" id="2519at10239"/>
<sequence>MSKVIYHTNPKEQSDDVDFGEWMLNRWPVGSVRPRGLLIFKDDENITQKWVTDPSLLTDPDATYHLYELPHGGALSFVGKIISTILNPILKIFMPGTSTSASLKNSRSASSNNALQGRTNTSRPGERIADIRGKVLAYPDLLMDYRIFIDRTEYEVQFLCLGVGEYEVSDVRDGITPAANITGEKLDFYKKGNAPGHGSPYMNIGGSIDIDTFPIMVAKSSNEADGSEVKPPNYADISNASFKIYSTGQIDTTVTSGSGTNIDWSERAPVGSEINLVDFYSFKANALPIDTYTRKDLSGTYTVLFASENTLIIDTTGHDGWDDLSSSGQDAYLKAYLRNDGNWQFTSEAGTTEVIFKPSLDSVTPYIVGPYLLDSADKIMVNLYAQNGVYLTDGDVYTFAVHFEVILSDPNHVQPNIIHYMSVTGRFTEAVGNTLIVDNPYDGPVNVSVRRITTTDKEFKGSVVDNIKWRDLYAISNITPRSYGDVTLIHSVTKATNAALKQKERKLNMIATRIYNGIASSNFADVVMSMHLDPFFGRRTIDTIDRDALYAVQQQLLNYFGDPRAIQVGYTFDNNSTTYEEGLQTICNTVNVTPYQVGSILYFWPELPQDKSAMQFGHAYKVPDSDKRTRTFAPPKEYTGVQVKYFDHDAKSYLYVTRGEELNLNKIDLVACQSKYLATIRANREMNKLRYQRVTHETTANSIGLQATPGMRVDMIDNTRMKQMEGFIEDVDGLTLTLSDPVTIQPGNSYSISLTGRLGTIENIPVTAGDDEFTVVLKSAPTEEIYTGWLQDRTSFIIRTDDERSKLAMLVQSMKPSGRDNNYQVGLTCINYDARYYQDD</sequence>
<proteinExistence type="predicted"/>
<protein>
    <submittedName>
        <fullName evidence="2">Putative tail tip protein</fullName>
    </submittedName>
</protein>
<feature type="region of interest" description="Disordered" evidence="1">
    <location>
        <begin position="103"/>
        <end position="124"/>
    </location>
</feature>
<dbReference type="NCBIfam" id="NF040662">
    <property type="entry name" value="attach_TipJ_rel"/>
    <property type="match status" value="1"/>
</dbReference>
<organism evidence="2 3">
    <name type="scientific">Salmonella phage 9NA</name>
    <dbReference type="NCBI Taxonomy" id="1113547"/>
    <lineage>
        <taxon>Viruses</taxon>
        <taxon>Duplodnaviria</taxon>
        <taxon>Heunggongvirae</taxon>
        <taxon>Uroviricota</taxon>
        <taxon>Caudoviricetes</taxon>
        <taxon>Nonanavirus</taxon>
        <taxon>Nonanavirus nv9NA</taxon>
    </lineage>
</organism>
<dbReference type="Proteomes" id="UP000026985">
    <property type="component" value="Segment"/>
</dbReference>